<dbReference type="GO" id="GO:0032259">
    <property type="term" value="P:methylation"/>
    <property type="evidence" value="ECO:0007669"/>
    <property type="project" value="UniProtKB-KW"/>
</dbReference>
<keyword evidence="10" id="KW-1185">Reference proteome</keyword>
<evidence type="ECO:0000256" key="2">
    <source>
        <dbReference type="ARBA" id="ARBA00022714"/>
    </source>
</evidence>
<evidence type="ECO:0000256" key="3">
    <source>
        <dbReference type="ARBA" id="ARBA00022723"/>
    </source>
</evidence>
<dbReference type="SUPFAM" id="SSF52343">
    <property type="entry name" value="Ferredoxin reductase-like, C-terminal NADP-linked domain"/>
    <property type="match status" value="1"/>
</dbReference>
<keyword evidence="1" id="KW-0285">Flavoprotein</keyword>
<dbReference type="Pfam" id="PF00111">
    <property type="entry name" value="Fer2"/>
    <property type="match status" value="1"/>
</dbReference>
<dbReference type="Gene3D" id="3.10.20.30">
    <property type="match status" value="1"/>
</dbReference>
<dbReference type="SUPFAM" id="SSF54292">
    <property type="entry name" value="2Fe-2S ferredoxin-like"/>
    <property type="match status" value="1"/>
</dbReference>
<dbReference type="GO" id="GO:0016491">
    <property type="term" value="F:oxidoreductase activity"/>
    <property type="evidence" value="ECO:0007669"/>
    <property type="project" value="UniProtKB-KW"/>
</dbReference>
<keyword evidence="5" id="KW-0408">Iron</keyword>
<dbReference type="InterPro" id="IPR001041">
    <property type="entry name" value="2Fe-2S_ferredoxin-type"/>
</dbReference>
<dbReference type="InterPro" id="IPR039261">
    <property type="entry name" value="FNR_nucleotide-bd"/>
</dbReference>
<dbReference type="PANTHER" id="PTHR47354:SF1">
    <property type="entry name" value="CARNITINE MONOOXYGENASE REDUCTASE SUBUNIT"/>
    <property type="match status" value="1"/>
</dbReference>
<dbReference type="GO" id="GO:0051537">
    <property type="term" value="F:2 iron, 2 sulfur cluster binding"/>
    <property type="evidence" value="ECO:0007669"/>
    <property type="project" value="UniProtKB-KW"/>
</dbReference>
<evidence type="ECO:0000256" key="6">
    <source>
        <dbReference type="ARBA" id="ARBA00023014"/>
    </source>
</evidence>
<accession>A0A560KYZ2</accession>
<dbReference type="Proteomes" id="UP000321304">
    <property type="component" value="Unassembled WGS sequence"/>
</dbReference>
<dbReference type="GO" id="GO:0008168">
    <property type="term" value="F:methyltransferase activity"/>
    <property type="evidence" value="ECO:0007669"/>
    <property type="project" value="UniProtKB-KW"/>
</dbReference>
<organism evidence="9 10">
    <name type="scientific">Bradyrhizobium macuxiense</name>
    <dbReference type="NCBI Taxonomy" id="1755647"/>
    <lineage>
        <taxon>Bacteria</taxon>
        <taxon>Pseudomonadati</taxon>
        <taxon>Pseudomonadota</taxon>
        <taxon>Alphaproteobacteria</taxon>
        <taxon>Hyphomicrobiales</taxon>
        <taxon>Nitrobacteraceae</taxon>
        <taxon>Bradyrhizobium</taxon>
    </lineage>
</organism>
<keyword evidence="2" id="KW-0001">2Fe-2S</keyword>
<dbReference type="InterPro" id="IPR006058">
    <property type="entry name" value="2Fe2S_fd_BS"/>
</dbReference>
<dbReference type="AlphaFoldDB" id="A0A560KYZ2"/>
<evidence type="ECO:0000259" key="8">
    <source>
        <dbReference type="PROSITE" id="PS51384"/>
    </source>
</evidence>
<keyword evidence="3" id="KW-0479">Metal-binding</keyword>
<sequence>MNASNQEVLVKRIGYEAEQVHSYELIARTGSELAPFTAGSHVDLYLSNGMIRSYSLVNDQCERHRYVIAVNKDAESRGGSSFVHDTVGVGDVMTISVPRNNFALCEEAGHSVLIAGGIGITPLLSMVRRLEALGRRWELFYAARTRAAAAFLDELGTYRSRVHLDFDDERAGRVFDLATIVGNAPAHTHLYCCGPVPMLAAFEAATAGRPADHVHVEYFKAREAPATEGGFDVRLARSNRTIAVEAGKTILDALLDAGIAANYACTEGVCGTCETRVLDGIPDHRDQFLSEEEQAANKSVMICCSGAKSRTLVLDL</sequence>
<evidence type="ECO:0000313" key="9">
    <source>
        <dbReference type="EMBL" id="TWB88382.1"/>
    </source>
</evidence>
<dbReference type="OrthoDB" id="9792185at2"/>
<dbReference type="InterPro" id="IPR017927">
    <property type="entry name" value="FAD-bd_FR_type"/>
</dbReference>
<dbReference type="RefSeq" id="WP_146991991.1">
    <property type="nucleotide sequence ID" value="NZ_VITY01000018.1"/>
</dbReference>
<feature type="domain" description="FAD-binding FR-type" evidence="8">
    <location>
        <begin position="3"/>
        <end position="105"/>
    </location>
</feature>
<evidence type="ECO:0000256" key="1">
    <source>
        <dbReference type="ARBA" id="ARBA00022630"/>
    </source>
</evidence>
<evidence type="ECO:0000259" key="7">
    <source>
        <dbReference type="PROSITE" id="PS51085"/>
    </source>
</evidence>
<dbReference type="InterPro" id="IPR012675">
    <property type="entry name" value="Beta-grasp_dom_sf"/>
</dbReference>
<dbReference type="InterPro" id="IPR001433">
    <property type="entry name" value="OxRdtase_FAD/NAD-bd"/>
</dbReference>
<dbReference type="SUPFAM" id="SSF63380">
    <property type="entry name" value="Riboflavin synthase domain-like"/>
    <property type="match status" value="1"/>
</dbReference>
<keyword evidence="6" id="KW-0411">Iron-sulfur</keyword>
<dbReference type="Gene3D" id="3.40.50.80">
    <property type="entry name" value="Nucleotide-binding domain of ferredoxin-NADP reductase (FNR) module"/>
    <property type="match status" value="1"/>
</dbReference>
<dbReference type="PROSITE" id="PS51384">
    <property type="entry name" value="FAD_FR"/>
    <property type="match status" value="1"/>
</dbReference>
<dbReference type="EMBL" id="VITY01000018">
    <property type="protein sequence ID" value="TWB88382.1"/>
    <property type="molecule type" value="Genomic_DNA"/>
</dbReference>
<dbReference type="InterPro" id="IPR050415">
    <property type="entry name" value="MRET"/>
</dbReference>
<keyword evidence="9" id="KW-0489">Methyltransferase</keyword>
<dbReference type="Gene3D" id="2.40.30.10">
    <property type="entry name" value="Translation factors"/>
    <property type="match status" value="1"/>
</dbReference>
<dbReference type="PROSITE" id="PS00197">
    <property type="entry name" value="2FE2S_FER_1"/>
    <property type="match status" value="1"/>
</dbReference>
<proteinExistence type="predicted"/>
<dbReference type="InterPro" id="IPR036010">
    <property type="entry name" value="2Fe-2S_ferredoxin-like_sf"/>
</dbReference>
<gene>
    <name evidence="9" type="ORF">FBZ93_11862</name>
</gene>
<evidence type="ECO:0000313" key="10">
    <source>
        <dbReference type="Proteomes" id="UP000321304"/>
    </source>
</evidence>
<dbReference type="PANTHER" id="PTHR47354">
    <property type="entry name" value="NADH OXIDOREDUCTASE HCR"/>
    <property type="match status" value="1"/>
</dbReference>
<dbReference type="InterPro" id="IPR017938">
    <property type="entry name" value="Riboflavin_synthase-like_b-brl"/>
</dbReference>
<keyword evidence="9" id="KW-0808">Transferase</keyword>
<name>A0A560KYZ2_9BRAD</name>
<comment type="caution">
    <text evidence="9">The sequence shown here is derived from an EMBL/GenBank/DDBJ whole genome shotgun (WGS) entry which is preliminary data.</text>
</comment>
<keyword evidence="4" id="KW-0560">Oxidoreductase</keyword>
<dbReference type="PROSITE" id="PS51085">
    <property type="entry name" value="2FE2S_FER_2"/>
    <property type="match status" value="1"/>
</dbReference>
<dbReference type="Pfam" id="PF00175">
    <property type="entry name" value="NAD_binding_1"/>
    <property type="match status" value="1"/>
</dbReference>
<protein>
    <submittedName>
        <fullName evidence="9">Vanillate O-demethylase ferredoxin subunit</fullName>
    </submittedName>
</protein>
<dbReference type="CDD" id="cd00207">
    <property type="entry name" value="fer2"/>
    <property type="match status" value="1"/>
</dbReference>
<feature type="domain" description="2Fe-2S ferredoxin-type" evidence="7">
    <location>
        <begin position="231"/>
        <end position="316"/>
    </location>
</feature>
<dbReference type="CDD" id="cd06185">
    <property type="entry name" value="PDR_like"/>
    <property type="match status" value="1"/>
</dbReference>
<evidence type="ECO:0000256" key="4">
    <source>
        <dbReference type="ARBA" id="ARBA00023002"/>
    </source>
</evidence>
<reference evidence="9 10" key="1">
    <citation type="submission" date="2019-06" db="EMBL/GenBank/DDBJ databases">
        <title>Genomic Encyclopedia of Type Strains, Phase IV (KMG-V): Genome sequencing to study the core and pangenomes of soil and plant-associated prokaryotes.</title>
        <authorList>
            <person name="Whitman W."/>
        </authorList>
    </citation>
    <scope>NUCLEOTIDE SEQUENCE [LARGE SCALE GENOMIC DNA]</scope>
    <source>
        <strain evidence="9 10">BR 10355</strain>
    </source>
</reference>
<evidence type="ECO:0000256" key="5">
    <source>
        <dbReference type="ARBA" id="ARBA00023004"/>
    </source>
</evidence>
<dbReference type="GO" id="GO:0046872">
    <property type="term" value="F:metal ion binding"/>
    <property type="evidence" value="ECO:0007669"/>
    <property type="project" value="UniProtKB-KW"/>
</dbReference>
<dbReference type="PRINTS" id="PR00409">
    <property type="entry name" value="PHDIOXRDTASE"/>
</dbReference>